<evidence type="ECO:0008006" key="3">
    <source>
        <dbReference type="Google" id="ProtNLM"/>
    </source>
</evidence>
<reference evidence="1 2" key="1">
    <citation type="submission" date="2019-12" db="EMBL/GenBank/DDBJ databases">
        <title>Mucilaginibacter sp. HME9299 genome sequencing and assembly.</title>
        <authorList>
            <person name="Kang H."/>
            <person name="Kim H."/>
            <person name="Joh K."/>
        </authorList>
    </citation>
    <scope>NUCLEOTIDE SEQUENCE [LARGE SCALE GENOMIC DNA]</scope>
    <source>
        <strain evidence="1 2">HME9299</strain>
    </source>
</reference>
<dbReference type="AlphaFoldDB" id="A0A6I4ICH7"/>
<accession>A0A6I4ICH7</accession>
<evidence type="ECO:0000313" key="2">
    <source>
        <dbReference type="Proteomes" id="UP000434850"/>
    </source>
</evidence>
<dbReference type="RefSeq" id="WP_157543311.1">
    <property type="nucleotide sequence ID" value="NZ_WQLA01000008.1"/>
</dbReference>
<keyword evidence="2" id="KW-1185">Reference proteome</keyword>
<name>A0A6I4ICH7_9SPHI</name>
<dbReference type="Proteomes" id="UP000434850">
    <property type="component" value="Unassembled WGS sequence"/>
</dbReference>
<evidence type="ECO:0000313" key="1">
    <source>
        <dbReference type="EMBL" id="MVN92990.1"/>
    </source>
</evidence>
<comment type="caution">
    <text evidence="1">The sequence shown here is derived from an EMBL/GenBank/DDBJ whole genome shotgun (WGS) entry which is preliminary data.</text>
</comment>
<dbReference type="EMBL" id="WQLA01000008">
    <property type="protein sequence ID" value="MVN92990.1"/>
    <property type="molecule type" value="Genomic_DNA"/>
</dbReference>
<dbReference type="SUPFAM" id="SSF141072">
    <property type="entry name" value="CalX-like"/>
    <property type="match status" value="1"/>
</dbReference>
<dbReference type="Gene3D" id="2.60.40.2030">
    <property type="match status" value="1"/>
</dbReference>
<gene>
    <name evidence="1" type="ORF">GO816_17805</name>
</gene>
<dbReference type="InterPro" id="IPR038081">
    <property type="entry name" value="CalX-like_sf"/>
</dbReference>
<proteinExistence type="predicted"/>
<sequence length="163" mass="17181">MLNMNVVTKKYLLFTSLCLMIFLSCKKDEATGNVVDAVYITSNANTGSGASASTTITNSASGKVSVSPAVARVYVNTLKGFDINVNYTLSGTAVAGTNYTPPAALAVTIPAGKWYADIQIPVINSPLSGNRTIVITMTTASNNVQVGMGSDRNYKTFTYTLTN</sequence>
<dbReference type="OrthoDB" id="599434at2"/>
<protein>
    <recommendedName>
        <fullName evidence="3">DUF1735 domain-containing protein</fullName>
    </recommendedName>
</protein>
<organism evidence="1 2">
    <name type="scientific">Mucilaginibacter aquatilis</name>
    <dbReference type="NCBI Taxonomy" id="1517760"/>
    <lineage>
        <taxon>Bacteria</taxon>
        <taxon>Pseudomonadati</taxon>
        <taxon>Bacteroidota</taxon>
        <taxon>Sphingobacteriia</taxon>
        <taxon>Sphingobacteriales</taxon>
        <taxon>Sphingobacteriaceae</taxon>
        <taxon>Mucilaginibacter</taxon>
    </lineage>
</organism>